<evidence type="ECO:0000256" key="5">
    <source>
        <dbReference type="ARBA" id="ARBA00022692"/>
    </source>
</evidence>
<evidence type="ECO:0000313" key="11">
    <source>
        <dbReference type="EMBL" id="OPX56112.1"/>
    </source>
</evidence>
<dbReference type="InterPro" id="IPR034746">
    <property type="entry name" value="POTRA"/>
</dbReference>
<dbReference type="STRING" id="64969.SAMN02745127_00173"/>
<dbReference type="InterPro" id="IPR005548">
    <property type="entry name" value="Cell_div_FtsQ/DivIB_C"/>
</dbReference>
<comment type="caution">
    <text evidence="11">The sequence shown here is derived from an EMBL/GenBank/DDBJ whole genome shotgun (WGS) entry which is preliminary data.</text>
</comment>
<evidence type="ECO:0000256" key="3">
    <source>
        <dbReference type="ARBA" id="ARBA00022519"/>
    </source>
</evidence>
<organism evidence="11 12">
    <name type="scientific">Oceanospirillum multiglobuliferum</name>
    <dbReference type="NCBI Taxonomy" id="64969"/>
    <lineage>
        <taxon>Bacteria</taxon>
        <taxon>Pseudomonadati</taxon>
        <taxon>Pseudomonadota</taxon>
        <taxon>Gammaproteobacteria</taxon>
        <taxon>Oceanospirillales</taxon>
        <taxon>Oceanospirillaceae</taxon>
        <taxon>Oceanospirillum</taxon>
    </lineage>
</organism>
<dbReference type="Gene3D" id="3.40.50.11690">
    <property type="entry name" value="Cell division protein FtsQ/DivIB"/>
    <property type="match status" value="1"/>
</dbReference>
<dbReference type="InterPro" id="IPR045335">
    <property type="entry name" value="FtsQ_C_sf"/>
</dbReference>
<dbReference type="AlphaFoldDB" id="A0A1T4KQQ5"/>
<evidence type="ECO:0000256" key="7">
    <source>
        <dbReference type="ARBA" id="ARBA00023136"/>
    </source>
</evidence>
<reference evidence="11 12" key="1">
    <citation type="submission" date="2017-01" db="EMBL/GenBank/DDBJ databases">
        <title>Genome Sequencing of a Marine Spirillum, Oceanospirillum multiglobuliferum ATCC 33336, from Japan.</title>
        <authorList>
            <person name="Carney J.G."/>
            <person name="Trachtenberg A.M."/>
            <person name="Rheaume B.A."/>
            <person name="Linnane J.D."/>
            <person name="Pitts N.L."/>
            <person name="Mykles D.L."/>
            <person name="Maclea K.S."/>
        </authorList>
    </citation>
    <scope>NUCLEOTIDE SEQUENCE [LARGE SCALE GENOMIC DNA]</scope>
    <source>
        <strain evidence="11 12">ATCC 33336</strain>
    </source>
</reference>
<dbReference type="EMBL" id="MTSM01000005">
    <property type="protein sequence ID" value="OPX56112.1"/>
    <property type="molecule type" value="Genomic_DNA"/>
</dbReference>
<evidence type="ECO:0000256" key="6">
    <source>
        <dbReference type="ARBA" id="ARBA00022989"/>
    </source>
</evidence>
<dbReference type="Pfam" id="PF03799">
    <property type="entry name" value="FtsQ_DivIB_C"/>
    <property type="match status" value="1"/>
</dbReference>
<keyword evidence="3 9" id="KW-0997">Cell inner membrane</keyword>
<keyword evidence="12" id="KW-1185">Reference proteome</keyword>
<evidence type="ECO:0000256" key="9">
    <source>
        <dbReference type="HAMAP-Rule" id="MF_00911"/>
    </source>
</evidence>
<dbReference type="HAMAP" id="MF_00911">
    <property type="entry name" value="FtsQ_subfam"/>
    <property type="match status" value="1"/>
</dbReference>
<sequence length="231" mass="26504">MGKKSQFELVNPLVLTLALIVLAASYKFIQPLLKWPVDDVRIVGALSQTSASDLQWVLAESLSKGFLFSDLDLVKEQLEFLPWVDQVRVRRVWPEQIEIKLIEKIPVANWLQNGLLDSNLTAFFPDSEFSYPDLPKLAGPAGSEERVWAFYQQSKQRFLQSSSLVVDVVSLAGHGAWSLHFKDGPWVLLGREQTDLRLSRLEQLIQHLEQWETVRLIDMRYPNGFSVERLQ</sequence>
<evidence type="ECO:0000259" key="10">
    <source>
        <dbReference type="PROSITE" id="PS51779"/>
    </source>
</evidence>
<dbReference type="GO" id="GO:0032153">
    <property type="term" value="C:cell division site"/>
    <property type="evidence" value="ECO:0007669"/>
    <property type="project" value="UniProtKB-UniRule"/>
</dbReference>
<evidence type="ECO:0000313" key="12">
    <source>
        <dbReference type="Proteomes" id="UP000191418"/>
    </source>
</evidence>
<proteinExistence type="inferred from homology"/>
<dbReference type="PROSITE" id="PS51779">
    <property type="entry name" value="POTRA"/>
    <property type="match status" value="1"/>
</dbReference>
<comment type="function">
    <text evidence="9">Essential cell division protein. May link together the upstream cell division proteins, which are predominantly cytoplasmic, with the downstream cell division proteins, which are predominantly periplasmic. May control correct divisome assembly.</text>
</comment>
<dbReference type="PANTHER" id="PTHR35851">
    <property type="entry name" value="CELL DIVISION PROTEIN FTSQ"/>
    <property type="match status" value="1"/>
</dbReference>
<dbReference type="GO" id="GO:0043093">
    <property type="term" value="P:FtsZ-dependent cytokinesis"/>
    <property type="evidence" value="ECO:0007669"/>
    <property type="project" value="UniProtKB-UniRule"/>
</dbReference>
<evidence type="ECO:0000256" key="2">
    <source>
        <dbReference type="ARBA" id="ARBA00022475"/>
    </source>
</evidence>
<dbReference type="GO" id="GO:0090529">
    <property type="term" value="P:cell septum assembly"/>
    <property type="evidence" value="ECO:0007669"/>
    <property type="project" value="InterPro"/>
</dbReference>
<dbReference type="InterPro" id="IPR026579">
    <property type="entry name" value="FtsQ"/>
</dbReference>
<dbReference type="Proteomes" id="UP000191418">
    <property type="component" value="Unassembled WGS sequence"/>
</dbReference>
<comment type="subunit">
    <text evidence="9">Part of a complex composed of FtsB, FtsL and FtsQ.</text>
</comment>
<keyword evidence="8 9" id="KW-0131">Cell cycle</keyword>
<dbReference type="PANTHER" id="PTHR35851:SF1">
    <property type="entry name" value="CELL DIVISION PROTEIN FTSQ"/>
    <property type="match status" value="1"/>
</dbReference>
<keyword evidence="7 9" id="KW-0472">Membrane</keyword>
<accession>A0A1T4KQQ5</accession>
<keyword evidence="2 9" id="KW-1003">Cell membrane</keyword>
<dbReference type="GO" id="GO:0005886">
    <property type="term" value="C:plasma membrane"/>
    <property type="evidence" value="ECO:0007669"/>
    <property type="project" value="UniProtKB-SubCell"/>
</dbReference>
<feature type="domain" description="POTRA" evidence="10">
    <location>
        <begin position="35"/>
        <end position="104"/>
    </location>
</feature>
<dbReference type="OrthoDB" id="9790370at2"/>
<keyword evidence="6 9" id="KW-1133">Transmembrane helix</keyword>
<dbReference type="Pfam" id="PF08478">
    <property type="entry name" value="POTRA_1"/>
    <property type="match status" value="1"/>
</dbReference>
<dbReference type="Gene3D" id="3.10.20.310">
    <property type="entry name" value="membrane protein fhac"/>
    <property type="match status" value="1"/>
</dbReference>
<gene>
    <name evidence="9" type="primary">ftsQ</name>
    <name evidence="11" type="ORF">BTE48_06080</name>
</gene>
<name>A0A1T4KQQ5_9GAMM</name>
<comment type="similarity">
    <text evidence="9">Belongs to the FtsQ/DivIB family. FtsQ subfamily.</text>
</comment>
<keyword evidence="4 9" id="KW-0132">Cell division</keyword>
<evidence type="ECO:0000256" key="8">
    <source>
        <dbReference type="ARBA" id="ARBA00023306"/>
    </source>
</evidence>
<evidence type="ECO:0000256" key="4">
    <source>
        <dbReference type="ARBA" id="ARBA00022618"/>
    </source>
</evidence>
<dbReference type="RefSeq" id="WP_078743791.1">
    <property type="nucleotide sequence ID" value="NZ_FUXG01000001.1"/>
</dbReference>
<evidence type="ECO:0000256" key="1">
    <source>
        <dbReference type="ARBA" id="ARBA00004370"/>
    </source>
</evidence>
<protein>
    <recommendedName>
        <fullName evidence="9">Cell division protein FtsQ</fullName>
    </recommendedName>
</protein>
<comment type="subcellular location">
    <subcellularLocation>
        <location evidence="9">Cell inner membrane</location>
        <topology evidence="9">Single-pass type II membrane protein</topology>
    </subcellularLocation>
    <subcellularLocation>
        <location evidence="1">Membrane</location>
    </subcellularLocation>
    <text evidence="9">Localizes to the division septum.</text>
</comment>
<dbReference type="InterPro" id="IPR013685">
    <property type="entry name" value="POTRA_FtsQ_type"/>
</dbReference>
<keyword evidence="5 9" id="KW-0812">Transmembrane</keyword>